<dbReference type="SUPFAM" id="SSF46894">
    <property type="entry name" value="C-terminal effector domain of the bipartite response regulators"/>
    <property type="match status" value="1"/>
</dbReference>
<evidence type="ECO:0000256" key="1">
    <source>
        <dbReference type="ARBA" id="ARBA00023015"/>
    </source>
</evidence>
<evidence type="ECO:0000313" key="5">
    <source>
        <dbReference type="EMBL" id="MBG0741200.1"/>
    </source>
</evidence>
<dbReference type="PROSITE" id="PS50043">
    <property type="entry name" value="HTH_LUXR_2"/>
    <property type="match status" value="1"/>
</dbReference>
<feature type="domain" description="HTH luxR-type" evidence="4">
    <location>
        <begin position="181"/>
        <end position="246"/>
    </location>
</feature>
<keyword evidence="3" id="KW-0804">Transcription</keyword>
<dbReference type="AlphaFoldDB" id="A0A931CRP9"/>
<dbReference type="Gene3D" id="1.10.10.10">
    <property type="entry name" value="Winged helix-like DNA-binding domain superfamily/Winged helix DNA-binding domain"/>
    <property type="match status" value="1"/>
</dbReference>
<dbReference type="SMART" id="SM00421">
    <property type="entry name" value="HTH_LUXR"/>
    <property type="match status" value="1"/>
</dbReference>
<keyword evidence="1" id="KW-0805">Transcription regulation</keyword>
<dbReference type="PANTHER" id="PTHR44688">
    <property type="entry name" value="DNA-BINDING TRANSCRIPTIONAL ACTIVATOR DEVR_DOSR"/>
    <property type="match status" value="1"/>
</dbReference>
<evidence type="ECO:0000313" key="6">
    <source>
        <dbReference type="Proteomes" id="UP000655366"/>
    </source>
</evidence>
<dbReference type="PANTHER" id="PTHR44688:SF16">
    <property type="entry name" value="DNA-BINDING TRANSCRIPTIONAL ACTIVATOR DEVR_DOSR"/>
    <property type="match status" value="1"/>
</dbReference>
<dbReference type="InterPro" id="IPR000792">
    <property type="entry name" value="Tscrpt_reg_LuxR_C"/>
</dbReference>
<keyword evidence="6" id="KW-1185">Reference proteome</keyword>
<organism evidence="5 6">
    <name type="scientific">Arthrobacter terrae</name>
    <dbReference type="NCBI Taxonomy" id="2935737"/>
    <lineage>
        <taxon>Bacteria</taxon>
        <taxon>Bacillati</taxon>
        <taxon>Actinomycetota</taxon>
        <taxon>Actinomycetes</taxon>
        <taxon>Micrococcales</taxon>
        <taxon>Micrococcaceae</taxon>
        <taxon>Arthrobacter</taxon>
    </lineage>
</organism>
<dbReference type="CDD" id="cd06170">
    <property type="entry name" value="LuxR_C_like"/>
    <property type="match status" value="1"/>
</dbReference>
<dbReference type="InterPro" id="IPR016032">
    <property type="entry name" value="Sig_transdc_resp-reg_C-effctor"/>
</dbReference>
<gene>
    <name evidence="5" type="ORF">IV500_17675</name>
</gene>
<keyword evidence="2" id="KW-0238">DNA-binding</keyword>
<dbReference type="PROSITE" id="PS00622">
    <property type="entry name" value="HTH_LUXR_1"/>
    <property type="match status" value="1"/>
</dbReference>
<reference evidence="5 6" key="1">
    <citation type="submission" date="2020-11" db="EMBL/GenBank/DDBJ databases">
        <title>Arthrobacter antarcticus sp. nov., isolated from Antarctic Soil.</title>
        <authorList>
            <person name="Li J."/>
        </authorList>
    </citation>
    <scope>NUCLEOTIDE SEQUENCE [LARGE SCALE GENOMIC DNA]</scope>
    <source>
        <strain evidence="5 6">Z1-20</strain>
    </source>
</reference>
<name>A0A931CRP9_9MICC</name>
<evidence type="ECO:0000256" key="2">
    <source>
        <dbReference type="ARBA" id="ARBA00023125"/>
    </source>
</evidence>
<dbReference type="Pfam" id="PF00196">
    <property type="entry name" value="GerE"/>
    <property type="match status" value="1"/>
</dbReference>
<dbReference type="Proteomes" id="UP000655366">
    <property type="component" value="Unassembled WGS sequence"/>
</dbReference>
<proteinExistence type="predicted"/>
<dbReference type="GO" id="GO:0006355">
    <property type="term" value="P:regulation of DNA-templated transcription"/>
    <property type="evidence" value="ECO:0007669"/>
    <property type="project" value="InterPro"/>
</dbReference>
<comment type="caution">
    <text evidence="5">The sequence shown here is derived from an EMBL/GenBank/DDBJ whole genome shotgun (WGS) entry which is preliminary data.</text>
</comment>
<dbReference type="EMBL" id="JADNYM010000026">
    <property type="protein sequence ID" value="MBG0741200.1"/>
    <property type="molecule type" value="Genomic_DNA"/>
</dbReference>
<dbReference type="GO" id="GO:0003677">
    <property type="term" value="F:DNA binding"/>
    <property type="evidence" value="ECO:0007669"/>
    <property type="project" value="UniProtKB-KW"/>
</dbReference>
<dbReference type="InterPro" id="IPR036388">
    <property type="entry name" value="WH-like_DNA-bd_sf"/>
</dbReference>
<dbReference type="RefSeq" id="WP_196398134.1">
    <property type="nucleotide sequence ID" value="NZ_JADNYM010000026.1"/>
</dbReference>
<accession>A0A931CRP9</accession>
<evidence type="ECO:0000259" key="4">
    <source>
        <dbReference type="PROSITE" id="PS50043"/>
    </source>
</evidence>
<protein>
    <submittedName>
        <fullName evidence="5">Helix-turn-helix transcriptional regulator</fullName>
    </submittedName>
</protein>
<sequence>MRDRSGENVELGLSYELCGISDSDAFFAATSAMLVAVFHCDGATWNHLDLDRQSAVLRGTPAELEKAPVASLLAHHARDHPIIQSYLASPSFAPRRMSDLASQVQLQRTGSYSEVLRPLGIHFQLSMLTVRFGRMTGDGWVLNRVSRDFTDDDMELAPRVQAMLSLLTCRGTGPEVLRAGEAQAASGLTDRELEVLQLIAGGLTAVAVSRVLRIAPATVRKHLERVYAKLGTHDRLLAVHRGQTLGLLTATRADLDLTS</sequence>
<dbReference type="PRINTS" id="PR00038">
    <property type="entry name" value="HTHLUXR"/>
</dbReference>
<evidence type="ECO:0000256" key="3">
    <source>
        <dbReference type="ARBA" id="ARBA00023163"/>
    </source>
</evidence>